<reference evidence="3" key="1">
    <citation type="submission" date="2017-10" db="EMBL/GenBank/DDBJ databases">
        <title>Rapid genome shrinkage in a self-fertile nematode reveals novel sperm competition proteins.</title>
        <authorList>
            <person name="Yin D."/>
            <person name="Schwarz E.M."/>
            <person name="Thomas C.G."/>
            <person name="Felde R.L."/>
            <person name="Korf I.F."/>
            <person name="Cutter A.D."/>
            <person name="Schartner C.M."/>
            <person name="Ralston E.J."/>
            <person name="Meyer B.J."/>
            <person name="Haag E.S."/>
        </authorList>
    </citation>
    <scope>NUCLEOTIDE SEQUENCE [LARGE SCALE GENOMIC DNA]</scope>
    <source>
        <strain evidence="3">JU1422</strain>
    </source>
</reference>
<comment type="caution">
    <text evidence="2">The sequence shown here is derived from an EMBL/GenBank/DDBJ whole genome shotgun (WGS) entry which is preliminary data.</text>
</comment>
<accession>A0A2G5SPR3</accession>
<feature type="chain" id="PRO_5013579587" evidence="1">
    <location>
        <begin position="19"/>
        <end position="117"/>
    </location>
</feature>
<protein>
    <submittedName>
        <fullName evidence="2">Uncharacterized protein</fullName>
    </submittedName>
</protein>
<dbReference type="AlphaFoldDB" id="A0A2G5SPR3"/>
<evidence type="ECO:0000256" key="1">
    <source>
        <dbReference type="SAM" id="SignalP"/>
    </source>
</evidence>
<organism evidence="2 3">
    <name type="scientific">Caenorhabditis nigoni</name>
    <dbReference type="NCBI Taxonomy" id="1611254"/>
    <lineage>
        <taxon>Eukaryota</taxon>
        <taxon>Metazoa</taxon>
        <taxon>Ecdysozoa</taxon>
        <taxon>Nematoda</taxon>
        <taxon>Chromadorea</taxon>
        <taxon>Rhabditida</taxon>
        <taxon>Rhabditina</taxon>
        <taxon>Rhabditomorpha</taxon>
        <taxon>Rhabditoidea</taxon>
        <taxon>Rhabditidae</taxon>
        <taxon>Peloderinae</taxon>
        <taxon>Caenorhabditis</taxon>
    </lineage>
</organism>
<dbReference type="OrthoDB" id="5869120at2759"/>
<gene>
    <name evidence="2" type="primary">Cnig_chr_X.g23404</name>
    <name evidence="2" type="ORF">B9Z55_023404</name>
</gene>
<keyword evidence="1" id="KW-0732">Signal</keyword>
<feature type="signal peptide" evidence="1">
    <location>
        <begin position="1"/>
        <end position="18"/>
    </location>
</feature>
<evidence type="ECO:0000313" key="3">
    <source>
        <dbReference type="Proteomes" id="UP000230233"/>
    </source>
</evidence>
<keyword evidence="3" id="KW-1185">Reference proteome</keyword>
<proteinExistence type="predicted"/>
<dbReference type="Proteomes" id="UP000230233">
    <property type="component" value="Chromosome X"/>
</dbReference>
<name>A0A2G5SPR3_9PELO</name>
<sequence>MLRFTIISLTLFVCAANANLFESLLDSEQKVMAVEEKAQQVNNNDPQETGVAVIDNDTPIAAAMEDIGSEGQSNGVVIRAKRYYGCGCCGCGVTCATMAPGATMAPCGCGCCGCGYG</sequence>
<evidence type="ECO:0000313" key="2">
    <source>
        <dbReference type="EMBL" id="PIC17007.1"/>
    </source>
</evidence>
<dbReference type="EMBL" id="PDUG01000006">
    <property type="protein sequence ID" value="PIC17007.1"/>
    <property type="molecule type" value="Genomic_DNA"/>
</dbReference>